<evidence type="ECO:0000256" key="1">
    <source>
        <dbReference type="ARBA" id="ARBA00022553"/>
    </source>
</evidence>
<sequence>MLMTLHVFLFFIIPINLVFSTPSRFVQDNELVGINPHSDINQLTLEHFTHEKGLPSSGGLLIFQSRSGYTWISTYNGLVRFDGVEFDIFDKSKLPVISTNAFTDMDEDDQGNFLIGSYGGLLVWNNEKLKLYTEDDGLPNTVVDFIEKDERGFFWIGTIKGLCIYENGNIHQKYVPENLKTKRVSSAYFNGEVKWFATHEAGLFKVVNDKVEEHYLTSKGLSSNTIFNVVCDKLSNVWVATSNGLDKINEDGLVESYTKQNGYSTLGKVTALCVDRHNVLWIGTSEGVMKMYDGNFSDFRKLPNVSRYEPTSIYEDSEGNVWVSTYRDGFFILRDNIFEVFDQRHGLGGKVVYAVAEAKNKESYIVATSNGLFKGGGNEFKPYLRSQLPSKAIRDILIDYDGNEWYCTTQGLLKVTPEGVAKVFGLQTGFASDYIRNICQTQSGDIWIGTRNGLHIIKKNGVQIIQEESGLINNYVLSIMEDSKGKIWVGTKGGISLFEGDRIENFTYKNGLAGDVSFKIYEDKDGVIWAGANGGLARYKDGVFRRINSSNGLYEDSAFQILEDDQGYFWVTCNTGIYKVLKAELNAFCESKIVSVKCVGYNKYDGLKTGATANSRSLIDHNGGMWFCTQSGLFKLNENRGNPNQPPRILLKSLKIDENLSYLNQGELVLDPQVRRLEFSFAGINYKSPKKLSYAFKLENFDDDWNYTLKREAVYTNIPAGDYVFKVKAIDHEGNESLVPLEVILTKQPHFYETVYFYALVFLGMLMLSGLFYYWRLMVHKKYAIELEGVVEARTHELMIKGEELSAQAESMKLLSDEIKRQNDNIRSSIKYAKRIQTAMLPDLDLIRRDFPDFFVFFKPRDDVSGDFFWYSKVGGKAVIAAVDCTGHGVPGAFMSMIGETLLNQIVNLEKTTSPKLILEKLNLYIFQTLNQKKSYNRDGMDLSVVTVDLDCNEIRYSGARMPIIMFEQDESGVYHLKHVKANRNTVGGYQNLFENSSYDEHVFEVTQETVVYMFSDGYQDQFGGEKNKKFMLKRIKDMLIDIQNISMDDQYYEVENNLKQWMRKEQQVDDVLFMGFKVKARNLEEVKKPSQKGFEYNMSKN</sequence>
<dbReference type="Pfam" id="PF07494">
    <property type="entry name" value="Reg_prop"/>
    <property type="match status" value="3"/>
</dbReference>
<dbReference type="InterPro" id="IPR013783">
    <property type="entry name" value="Ig-like_fold"/>
</dbReference>
<keyword evidence="1" id="KW-0597">Phosphoprotein</keyword>
<evidence type="ECO:0000259" key="4">
    <source>
        <dbReference type="Pfam" id="PF07495"/>
    </source>
</evidence>
<protein>
    <submittedName>
        <fullName evidence="5">Ligand-binding sensor domain-containing protein/serine phosphatase RsbU (Regulator of sigma subunit)</fullName>
    </submittedName>
</protein>
<proteinExistence type="predicted"/>
<dbReference type="InterPro" id="IPR011123">
    <property type="entry name" value="Y_Y_Y"/>
</dbReference>
<evidence type="ECO:0000259" key="3">
    <source>
        <dbReference type="Pfam" id="PF07228"/>
    </source>
</evidence>
<feature type="transmembrane region" description="Helical" evidence="2">
    <location>
        <begin position="755"/>
        <end position="775"/>
    </location>
</feature>
<dbReference type="Gene3D" id="3.60.40.10">
    <property type="entry name" value="PPM-type phosphatase domain"/>
    <property type="match status" value="1"/>
</dbReference>
<gene>
    <name evidence="5" type="ORF">HNQ88_005145</name>
</gene>
<dbReference type="EMBL" id="JAVDQD010000017">
    <property type="protein sequence ID" value="MDR6242058.1"/>
    <property type="molecule type" value="Genomic_DNA"/>
</dbReference>
<dbReference type="Pfam" id="PF07228">
    <property type="entry name" value="SpoIIE"/>
    <property type="match status" value="1"/>
</dbReference>
<dbReference type="InterPro" id="IPR036457">
    <property type="entry name" value="PPM-type-like_dom_sf"/>
</dbReference>
<dbReference type="PANTHER" id="PTHR43547:SF2">
    <property type="entry name" value="HYBRID SIGNAL TRANSDUCTION HISTIDINE KINASE C"/>
    <property type="match status" value="1"/>
</dbReference>
<dbReference type="Proteomes" id="UP001185092">
    <property type="component" value="Unassembled WGS sequence"/>
</dbReference>
<keyword evidence="2" id="KW-1133">Transmembrane helix</keyword>
<evidence type="ECO:0000313" key="5">
    <source>
        <dbReference type="EMBL" id="MDR6242058.1"/>
    </source>
</evidence>
<dbReference type="PANTHER" id="PTHR43547">
    <property type="entry name" value="TWO-COMPONENT HISTIDINE KINASE"/>
    <property type="match status" value="1"/>
</dbReference>
<dbReference type="Gene3D" id="2.60.40.10">
    <property type="entry name" value="Immunoglobulins"/>
    <property type="match status" value="1"/>
</dbReference>
<organism evidence="5 6">
    <name type="scientific">Aureibacter tunicatorum</name>
    <dbReference type="NCBI Taxonomy" id="866807"/>
    <lineage>
        <taxon>Bacteria</taxon>
        <taxon>Pseudomonadati</taxon>
        <taxon>Bacteroidota</taxon>
        <taxon>Cytophagia</taxon>
        <taxon>Cytophagales</taxon>
        <taxon>Persicobacteraceae</taxon>
        <taxon>Aureibacter</taxon>
    </lineage>
</organism>
<dbReference type="InterPro" id="IPR001932">
    <property type="entry name" value="PPM-type_phosphatase-like_dom"/>
</dbReference>
<keyword evidence="6" id="KW-1185">Reference proteome</keyword>
<dbReference type="Pfam" id="PF07495">
    <property type="entry name" value="Y_Y_Y"/>
    <property type="match status" value="1"/>
</dbReference>
<keyword evidence="2" id="KW-0472">Membrane</keyword>
<comment type="caution">
    <text evidence="5">The sequence shown here is derived from an EMBL/GenBank/DDBJ whole genome shotgun (WGS) entry which is preliminary data.</text>
</comment>
<evidence type="ECO:0000256" key="2">
    <source>
        <dbReference type="SAM" id="Phobius"/>
    </source>
</evidence>
<feature type="domain" description="Two component regulator three Y" evidence="4">
    <location>
        <begin position="685"/>
        <end position="737"/>
    </location>
</feature>
<dbReference type="SUPFAM" id="SSF63829">
    <property type="entry name" value="Calcium-dependent phosphotriesterase"/>
    <property type="match status" value="2"/>
</dbReference>
<dbReference type="Gene3D" id="2.130.10.10">
    <property type="entry name" value="YVTN repeat-like/Quinoprotein amine dehydrogenase"/>
    <property type="match status" value="3"/>
</dbReference>
<reference evidence="5" key="1">
    <citation type="submission" date="2023-07" db="EMBL/GenBank/DDBJ databases">
        <title>Genomic Encyclopedia of Type Strains, Phase IV (KMG-IV): sequencing the most valuable type-strain genomes for metagenomic binning, comparative biology and taxonomic classification.</title>
        <authorList>
            <person name="Goeker M."/>
        </authorList>
    </citation>
    <scope>NUCLEOTIDE SEQUENCE</scope>
    <source>
        <strain evidence="5">DSM 26174</strain>
    </source>
</reference>
<accession>A0AAE3XSP6</accession>
<keyword evidence="2" id="KW-0812">Transmembrane</keyword>
<evidence type="ECO:0000313" key="6">
    <source>
        <dbReference type="Proteomes" id="UP001185092"/>
    </source>
</evidence>
<dbReference type="RefSeq" id="WP_309943407.1">
    <property type="nucleotide sequence ID" value="NZ_AP025305.1"/>
</dbReference>
<dbReference type="GO" id="GO:0000155">
    <property type="term" value="F:phosphorelay sensor kinase activity"/>
    <property type="evidence" value="ECO:0007669"/>
    <property type="project" value="TreeGrafter"/>
</dbReference>
<feature type="domain" description="PPM-type phosphatase" evidence="3">
    <location>
        <begin position="876"/>
        <end position="1079"/>
    </location>
</feature>
<dbReference type="InterPro" id="IPR011110">
    <property type="entry name" value="Reg_prop"/>
</dbReference>
<dbReference type="AlphaFoldDB" id="A0AAE3XSP6"/>
<dbReference type="InterPro" id="IPR015943">
    <property type="entry name" value="WD40/YVTN_repeat-like_dom_sf"/>
</dbReference>
<name>A0AAE3XSP6_9BACT</name>